<evidence type="ECO:0000256" key="1">
    <source>
        <dbReference type="SAM" id="MobiDB-lite"/>
    </source>
</evidence>
<name>A0A8T1QCJ4_CARIL</name>
<accession>A0A8T1QCJ4</accession>
<feature type="region of interest" description="Disordered" evidence="1">
    <location>
        <begin position="1"/>
        <end position="22"/>
    </location>
</feature>
<feature type="compositionally biased region" description="Gly residues" evidence="1">
    <location>
        <begin position="1"/>
        <end position="18"/>
    </location>
</feature>
<comment type="caution">
    <text evidence="2">The sequence shown here is derived from an EMBL/GenBank/DDBJ whole genome shotgun (WGS) entry which is preliminary data.</text>
</comment>
<dbReference type="AlphaFoldDB" id="A0A8T1QCJ4"/>
<evidence type="ECO:0000313" key="2">
    <source>
        <dbReference type="EMBL" id="KAG6652053.1"/>
    </source>
</evidence>
<reference evidence="2" key="1">
    <citation type="submission" date="2020-12" db="EMBL/GenBank/DDBJ databases">
        <title>WGS assembly of Carya illinoinensis cv. Pawnee.</title>
        <authorList>
            <person name="Platts A."/>
            <person name="Shu S."/>
            <person name="Wright S."/>
            <person name="Barry K."/>
            <person name="Edger P."/>
            <person name="Pires J.C."/>
            <person name="Schmutz J."/>
        </authorList>
    </citation>
    <scope>NUCLEOTIDE SEQUENCE</scope>
    <source>
        <tissue evidence="2">Leaf</tissue>
    </source>
</reference>
<organism evidence="2 3">
    <name type="scientific">Carya illinoinensis</name>
    <name type="common">Pecan</name>
    <dbReference type="NCBI Taxonomy" id="32201"/>
    <lineage>
        <taxon>Eukaryota</taxon>
        <taxon>Viridiplantae</taxon>
        <taxon>Streptophyta</taxon>
        <taxon>Embryophyta</taxon>
        <taxon>Tracheophyta</taxon>
        <taxon>Spermatophyta</taxon>
        <taxon>Magnoliopsida</taxon>
        <taxon>eudicotyledons</taxon>
        <taxon>Gunneridae</taxon>
        <taxon>Pentapetalae</taxon>
        <taxon>rosids</taxon>
        <taxon>fabids</taxon>
        <taxon>Fagales</taxon>
        <taxon>Juglandaceae</taxon>
        <taxon>Carya</taxon>
    </lineage>
</organism>
<evidence type="ECO:0000313" key="3">
    <source>
        <dbReference type="Proteomes" id="UP000811609"/>
    </source>
</evidence>
<gene>
    <name evidence="2" type="ORF">CIPAW_06G157100</name>
</gene>
<sequence>MSPIGGIAGNENNGGGNLSSGYVGRLGMIPPGPGSGGRAGSARPGIAGKVVVGAKSFRVDTATSRPGKDRAMKNINAKAKVREDAMMNINANRCRKNIIA</sequence>
<proteinExistence type="predicted"/>
<dbReference type="Proteomes" id="UP000811609">
    <property type="component" value="Chromosome 6"/>
</dbReference>
<dbReference type="EMBL" id="CM031814">
    <property type="protein sequence ID" value="KAG6652053.1"/>
    <property type="molecule type" value="Genomic_DNA"/>
</dbReference>
<keyword evidence="3" id="KW-1185">Reference proteome</keyword>
<protein>
    <submittedName>
        <fullName evidence="2">Uncharacterized protein</fullName>
    </submittedName>
</protein>